<protein>
    <submittedName>
        <fullName evidence="8">MFS transporter</fullName>
    </submittedName>
</protein>
<feature type="transmembrane region" description="Helical" evidence="6">
    <location>
        <begin position="164"/>
        <end position="184"/>
    </location>
</feature>
<organism evidence="8 9">
    <name type="scientific">Shewanella polaris</name>
    <dbReference type="NCBI Taxonomy" id="2588449"/>
    <lineage>
        <taxon>Bacteria</taxon>
        <taxon>Pseudomonadati</taxon>
        <taxon>Pseudomonadota</taxon>
        <taxon>Gammaproteobacteria</taxon>
        <taxon>Alteromonadales</taxon>
        <taxon>Shewanellaceae</taxon>
        <taxon>Shewanella</taxon>
    </lineage>
</organism>
<feature type="transmembrane region" description="Helical" evidence="6">
    <location>
        <begin position="75"/>
        <end position="95"/>
    </location>
</feature>
<keyword evidence="5 6" id="KW-0472">Membrane</keyword>
<dbReference type="PANTHER" id="PTHR43124">
    <property type="entry name" value="PURINE EFFLUX PUMP PBUE"/>
    <property type="match status" value="1"/>
</dbReference>
<comment type="subcellular location">
    <subcellularLocation>
        <location evidence="1">Cell membrane</location>
        <topology evidence="1">Multi-pass membrane protein</topology>
    </subcellularLocation>
</comment>
<name>A0A4Y5YBD9_9GAMM</name>
<dbReference type="InterPro" id="IPR036259">
    <property type="entry name" value="MFS_trans_sf"/>
</dbReference>
<dbReference type="RefSeq" id="WP_140233348.1">
    <property type="nucleotide sequence ID" value="NZ_CP041036.1"/>
</dbReference>
<feature type="transmembrane region" description="Helical" evidence="6">
    <location>
        <begin position="205"/>
        <end position="223"/>
    </location>
</feature>
<evidence type="ECO:0000256" key="6">
    <source>
        <dbReference type="SAM" id="Phobius"/>
    </source>
</evidence>
<dbReference type="AlphaFoldDB" id="A0A4Y5YBD9"/>
<sequence length="383" mass="40994">MSTLPIHKTKDFAFGLAGLLTAPIGYLVLLFLPVYLEVIALTMKLTSVQVGYLAATDAMGIVVATLVFSTFVSKLNFRNIVIAGVLLSCCANLASAYTGDFLVLCLIRVIAGIGEGLLVAVGITSIGMTTNPNRWFGFYTAVVVAVQALGLVAVAPIYQFAGLQGVFVAMAIFYLTPLFVINNLPKNSQSYKSKLTNDGAINTIPTRYFLIALAGLFCFYIGIGGTWSYISFVGTDAGLSLDYVSQALALAMIAGLLGALFFAWLNIKGKSTLLLLLSIVLMSACLIFVSFEVSEFKYLALLSIFSFFWSIVGARTFAIISDADHSGKYITAAQTWVGVGYIVGPVAASEIMLDFSYLGVNVMGSICFVACFILMIPLAYQSK</sequence>
<feature type="transmembrane region" description="Helical" evidence="6">
    <location>
        <begin position="12"/>
        <end position="36"/>
    </location>
</feature>
<feature type="transmembrane region" description="Helical" evidence="6">
    <location>
        <begin position="135"/>
        <end position="158"/>
    </location>
</feature>
<dbReference type="GO" id="GO:0022857">
    <property type="term" value="F:transmembrane transporter activity"/>
    <property type="evidence" value="ECO:0007669"/>
    <property type="project" value="InterPro"/>
</dbReference>
<dbReference type="Pfam" id="PF07690">
    <property type="entry name" value="MFS_1"/>
    <property type="match status" value="1"/>
</dbReference>
<evidence type="ECO:0000256" key="3">
    <source>
        <dbReference type="ARBA" id="ARBA00022692"/>
    </source>
</evidence>
<evidence type="ECO:0000313" key="8">
    <source>
        <dbReference type="EMBL" id="QDE30091.1"/>
    </source>
</evidence>
<evidence type="ECO:0000256" key="5">
    <source>
        <dbReference type="ARBA" id="ARBA00023136"/>
    </source>
</evidence>
<feature type="transmembrane region" description="Helical" evidence="6">
    <location>
        <begin position="243"/>
        <end position="265"/>
    </location>
</feature>
<keyword evidence="9" id="KW-1185">Reference proteome</keyword>
<feature type="transmembrane region" description="Helical" evidence="6">
    <location>
        <begin position="101"/>
        <end position="123"/>
    </location>
</feature>
<gene>
    <name evidence="8" type="ORF">FH971_03335</name>
</gene>
<dbReference type="InterPro" id="IPR050189">
    <property type="entry name" value="MFS_Efflux_Transporters"/>
</dbReference>
<dbReference type="Gene3D" id="1.20.1250.20">
    <property type="entry name" value="MFS general substrate transporter like domains"/>
    <property type="match status" value="1"/>
</dbReference>
<dbReference type="InterPro" id="IPR011701">
    <property type="entry name" value="MFS"/>
</dbReference>
<feature type="transmembrane region" description="Helical" evidence="6">
    <location>
        <begin position="329"/>
        <end position="348"/>
    </location>
</feature>
<evidence type="ECO:0000313" key="9">
    <source>
        <dbReference type="Proteomes" id="UP000319809"/>
    </source>
</evidence>
<evidence type="ECO:0000256" key="1">
    <source>
        <dbReference type="ARBA" id="ARBA00004651"/>
    </source>
</evidence>
<feature type="transmembrane region" description="Helical" evidence="6">
    <location>
        <begin position="272"/>
        <end position="291"/>
    </location>
</feature>
<dbReference type="InterPro" id="IPR020846">
    <property type="entry name" value="MFS_dom"/>
</dbReference>
<feature type="domain" description="Major facilitator superfamily (MFS) profile" evidence="7">
    <location>
        <begin position="11"/>
        <end position="383"/>
    </location>
</feature>
<evidence type="ECO:0000256" key="2">
    <source>
        <dbReference type="ARBA" id="ARBA00022475"/>
    </source>
</evidence>
<feature type="transmembrane region" description="Helical" evidence="6">
    <location>
        <begin position="297"/>
        <end position="317"/>
    </location>
</feature>
<reference evidence="8 9" key="1">
    <citation type="submission" date="2019-06" db="EMBL/GenBank/DDBJ databases">
        <title>The genome of Shewanella sp. SM1901.</title>
        <authorList>
            <person name="Cha Q."/>
        </authorList>
    </citation>
    <scope>NUCLEOTIDE SEQUENCE [LARGE SCALE GENOMIC DNA]</scope>
    <source>
        <strain evidence="8 9">SM1901</strain>
    </source>
</reference>
<keyword evidence="2" id="KW-1003">Cell membrane</keyword>
<evidence type="ECO:0000259" key="7">
    <source>
        <dbReference type="PROSITE" id="PS50850"/>
    </source>
</evidence>
<dbReference type="GO" id="GO:0005886">
    <property type="term" value="C:plasma membrane"/>
    <property type="evidence" value="ECO:0007669"/>
    <property type="project" value="UniProtKB-SubCell"/>
</dbReference>
<evidence type="ECO:0000256" key="4">
    <source>
        <dbReference type="ARBA" id="ARBA00022989"/>
    </source>
</evidence>
<accession>A0A4Y5YBD9</accession>
<feature type="transmembrane region" description="Helical" evidence="6">
    <location>
        <begin position="360"/>
        <end position="380"/>
    </location>
</feature>
<feature type="transmembrane region" description="Helical" evidence="6">
    <location>
        <begin position="48"/>
        <end position="68"/>
    </location>
</feature>
<keyword evidence="3 6" id="KW-0812">Transmembrane</keyword>
<dbReference type="EMBL" id="CP041036">
    <property type="protein sequence ID" value="QDE30091.1"/>
    <property type="molecule type" value="Genomic_DNA"/>
</dbReference>
<proteinExistence type="predicted"/>
<keyword evidence="4 6" id="KW-1133">Transmembrane helix</keyword>
<dbReference type="SUPFAM" id="SSF103473">
    <property type="entry name" value="MFS general substrate transporter"/>
    <property type="match status" value="1"/>
</dbReference>
<dbReference type="Proteomes" id="UP000319809">
    <property type="component" value="Chromosome"/>
</dbReference>
<dbReference type="PANTHER" id="PTHR43124:SF10">
    <property type="entry name" value="PURINE EFFLUX PUMP PBUE"/>
    <property type="match status" value="1"/>
</dbReference>
<dbReference type="PROSITE" id="PS50850">
    <property type="entry name" value="MFS"/>
    <property type="match status" value="1"/>
</dbReference>
<dbReference type="KEGG" id="spol:FH971_03335"/>